<organism evidence="1 2">
    <name type="scientific">Channa striata</name>
    <name type="common">Snakehead murrel</name>
    <name type="synonym">Ophicephalus striatus</name>
    <dbReference type="NCBI Taxonomy" id="64152"/>
    <lineage>
        <taxon>Eukaryota</taxon>
        <taxon>Metazoa</taxon>
        <taxon>Chordata</taxon>
        <taxon>Craniata</taxon>
        <taxon>Vertebrata</taxon>
        <taxon>Euteleostomi</taxon>
        <taxon>Actinopterygii</taxon>
        <taxon>Neopterygii</taxon>
        <taxon>Teleostei</taxon>
        <taxon>Neoteleostei</taxon>
        <taxon>Acanthomorphata</taxon>
        <taxon>Anabantaria</taxon>
        <taxon>Anabantiformes</taxon>
        <taxon>Channoidei</taxon>
        <taxon>Channidae</taxon>
        <taxon>Channa</taxon>
    </lineage>
</organism>
<keyword evidence="2" id="KW-1185">Reference proteome</keyword>
<comment type="caution">
    <text evidence="1">The sequence shown here is derived from an EMBL/GenBank/DDBJ whole genome shotgun (WGS) entry which is preliminary data.</text>
</comment>
<dbReference type="AlphaFoldDB" id="A0AA88NQ76"/>
<reference evidence="1" key="1">
    <citation type="submission" date="2023-07" db="EMBL/GenBank/DDBJ databases">
        <title>Chromosome-level Genome Assembly of Striped Snakehead (Channa striata).</title>
        <authorList>
            <person name="Liu H."/>
        </authorList>
    </citation>
    <scope>NUCLEOTIDE SEQUENCE</scope>
    <source>
        <strain evidence="1">Gz</strain>
        <tissue evidence="1">Muscle</tissue>
    </source>
</reference>
<accession>A0AA88NQ76</accession>
<dbReference type="Proteomes" id="UP001187415">
    <property type="component" value="Unassembled WGS sequence"/>
</dbReference>
<evidence type="ECO:0000313" key="2">
    <source>
        <dbReference type="Proteomes" id="UP001187415"/>
    </source>
</evidence>
<name>A0AA88NQ76_CHASR</name>
<dbReference type="EMBL" id="JAUPFM010000001">
    <property type="protein sequence ID" value="KAK2861551.1"/>
    <property type="molecule type" value="Genomic_DNA"/>
</dbReference>
<gene>
    <name evidence="1" type="ORF">Q5P01_001084</name>
</gene>
<sequence>MEVGMPLNLSLRFCVRIKATNCHRERLSCCRSSWLRCQLVRRMRASIRPSFSGGPGWQASQHRLCCPVKTRAELQHKVNRRHFHQSTC</sequence>
<evidence type="ECO:0000313" key="1">
    <source>
        <dbReference type="EMBL" id="KAK2861551.1"/>
    </source>
</evidence>
<proteinExistence type="predicted"/>
<protein>
    <submittedName>
        <fullName evidence="1">Uncharacterized protein</fullName>
    </submittedName>
</protein>